<reference evidence="1" key="1">
    <citation type="journal article" date="2014" name="Front. Microbiol.">
        <title>High frequency of phylogenetically diverse reductive dehalogenase-homologous genes in deep subseafloor sedimentary metagenomes.</title>
        <authorList>
            <person name="Kawai M."/>
            <person name="Futagami T."/>
            <person name="Toyoda A."/>
            <person name="Takaki Y."/>
            <person name="Nishi S."/>
            <person name="Hori S."/>
            <person name="Arai W."/>
            <person name="Tsubouchi T."/>
            <person name="Morono Y."/>
            <person name="Uchiyama I."/>
            <person name="Ito T."/>
            <person name="Fujiyama A."/>
            <person name="Inagaki F."/>
            <person name="Takami H."/>
        </authorList>
    </citation>
    <scope>NUCLEOTIDE SEQUENCE</scope>
    <source>
        <strain evidence="1">Expedition CK06-06</strain>
    </source>
</reference>
<name>X1MHZ0_9ZZZZ</name>
<evidence type="ECO:0000313" key="1">
    <source>
        <dbReference type="EMBL" id="GAI17686.1"/>
    </source>
</evidence>
<dbReference type="EMBL" id="BARV01005782">
    <property type="protein sequence ID" value="GAI17686.1"/>
    <property type="molecule type" value="Genomic_DNA"/>
</dbReference>
<proteinExistence type="predicted"/>
<sequence length="66" mass="7534">MLDKKDFDDEFYTEFNAHEGIDGKPAKGKIEWYKNGELRFELDVVCCHVNEGVAWFAVGPLIANGR</sequence>
<organism evidence="1">
    <name type="scientific">marine sediment metagenome</name>
    <dbReference type="NCBI Taxonomy" id="412755"/>
    <lineage>
        <taxon>unclassified sequences</taxon>
        <taxon>metagenomes</taxon>
        <taxon>ecological metagenomes</taxon>
    </lineage>
</organism>
<gene>
    <name evidence="1" type="ORF">S06H3_11745</name>
</gene>
<accession>X1MHZ0</accession>
<comment type="caution">
    <text evidence="1">The sequence shown here is derived from an EMBL/GenBank/DDBJ whole genome shotgun (WGS) entry which is preliminary data.</text>
</comment>
<dbReference type="AlphaFoldDB" id="X1MHZ0"/>
<feature type="non-terminal residue" evidence="1">
    <location>
        <position position="66"/>
    </location>
</feature>
<protein>
    <submittedName>
        <fullName evidence="1">Uncharacterized protein</fullName>
    </submittedName>
</protein>